<evidence type="ECO:0000256" key="6">
    <source>
        <dbReference type="ARBA" id="ARBA00023136"/>
    </source>
</evidence>
<comment type="similarity">
    <text evidence="2">Belongs to the polysaccharide synthase family.</text>
</comment>
<name>A0A4R0NAJ4_9SPHI</name>
<accession>A0A4R0NAJ4</accession>
<evidence type="ECO:0000256" key="5">
    <source>
        <dbReference type="ARBA" id="ARBA00022989"/>
    </source>
</evidence>
<dbReference type="PANTHER" id="PTHR30250">
    <property type="entry name" value="PST FAMILY PREDICTED COLANIC ACID TRANSPORTER"/>
    <property type="match status" value="1"/>
</dbReference>
<evidence type="ECO:0000256" key="3">
    <source>
        <dbReference type="ARBA" id="ARBA00022475"/>
    </source>
</evidence>
<feature type="transmembrane region" description="Helical" evidence="7">
    <location>
        <begin position="170"/>
        <end position="190"/>
    </location>
</feature>
<dbReference type="EMBL" id="SJSM01000004">
    <property type="protein sequence ID" value="TCC97279.1"/>
    <property type="molecule type" value="Genomic_DNA"/>
</dbReference>
<dbReference type="OrthoDB" id="9770347at2"/>
<feature type="transmembrane region" description="Helical" evidence="7">
    <location>
        <begin position="12"/>
        <end position="35"/>
    </location>
</feature>
<reference evidence="8 9" key="1">
    <citation type="submission" date="2019-02" db="EMBL/GenBank/DDBJ databases">
        <title>Pedobacter sp. RP-3-8 sp. nov., isolated from Arctic soil.</title>
        <authorList>
            <person name="Dahal R.H."/>
        </authorList>
    </citation>
    <scope>NUCLEOTIDE SEQUENCE [LARGE SCALE GENOMIC DNA]</scope>
    <source>
        <strain evidence="8 9">RP-3-8</strain>
    </source>
</reference>
<dbReference type="AlphaFoldDB" id="A0A4R0NAJ4"/>
<feature type="transmembrane region" description="Helical" evidence="7">
    <location>
        <begin position="81"/>
        <end position="102"/>
    </location>
</feature>
<feature type="transmembrane region" description="Helical" evidence="7">
    <location>
        <begin position="420"/>
        <end position="437"/>
    </location>
</feature>
<proteinExistence type="inferred from homology"/>
<feature type="transmembrane region" description="Helical" evidence="7">
    <location>
        <begin position="355"/>
        <end position="374"/>
    </location>
</feature>
<evidence type="ECO:0000256" key="4">
    <source>
        <dbReference type="ARBA" id="ARBA00022692"/>
    </source>
</evidence>
<keyword evidence="6 7" id="KW-0472">Membrane</keyword>
<organism evidence="8 9">
    <name type="scientific">Pedobacter hiemivivus</name>
    <dbReference type="NCBI Taxonomy" id="2530454"/>
    <lineage>
        <taxon>Bacteria</taxon>
        <taxon>Pseudomonadati</taxon>
        <taxon>Bacteroidota</taxon>
        <taxon>Sphingobacteriia</taxon>
        <taxon>Sphingobacteriales</taxon>
        <taxon>Sphingobacteriaceae</taxon>
        <taxon>Pedobacter</taxon>
    </lineage>
</organism>
<evidence type="ECO:0000256" key="7">
    <source>
        <dbReference type="SAM" id="Phobius"/>
    </source>
</evidence>
<protein>
    <submittedName>
        <fullName evidence="8">MOP flippase family protein</fullName>
    </submittedName>
</protein>
<dbReference type="CDD" id="cd13127">
    <property type="entry name" value="MATE_tuaB_like"/>
    <property type="match status" value="1"/>
</dbReference>
<feature type="transmembrane region" description="Helical" evidence="7">
    <location>
        <begin position="443"/>
        <end position="462"/>
    </location>
</feature>
<evidence type="ECO:0000313" key="8">
    <source>
        <dbReference type="EMBL" id="TCC97279.1"/>
    </source>
</evidence>
<keyword evidence="3" id="KW-1003">Cell membrane</keyword>
<gene>
    <name evidence="8" type="ORF">EZ444_10540</name>
</gene>
<evidence type="ECO:0000256" key="1">
    <source>
        <dbReference type="ARBA" id="ARBA00004651"/>
    </source>
</evidence>
<dbReference type="Pfam" id="PF13440">
    <property type="entry name" value="Polysacc_synt_3"/>
    <property type="match status" value="1"/>
</dbReference>
<dbReference type="InterPro" id="IPR050833">
    <property type="entry name" value="Poly_Biosynth_Transport"/>
</dbReference>
<comment type="caution">
    <text evidence="8">The sequence shown here is derived from an EMBL/GenBank/DDBJ whole genome shotgun (WGS) entry which is preliminary data.</text>
</comment>
<dbReference type="RefSeq" id="WP_131608691.1">
    <property type="nucleotide sequence ID" value="NZ_SJSM01000004.1"/>
</dbReference>
<sequence>MSFSKLAINSGKWVTLSTVIQTGIQFAQIAILARFLDSSDFGIVAMSNVFIAFFLTFADLGFSNSIIHKQETDQRILSTVYYVNILLGVSMFIIVYFASPLVVAFYNEPRLSKVINVTAFIFLFIYLGSIPAILLKKELRFKSIAIIDITGNAVGFLLMIFLAYKGYKELSIVYGGLVTHAIRTILEIYYGRHLFTPKLHFKIKEIKAHLKFGMFNLGETFVGFVQSNWDNIIIGKILGPKYLGIYTLAMQLGYYPISKLNPLILQVAYPLIAKIKDDEAILKRTYLKILDILSYFNYPLLAGLYITVESVVPLVYGPGWSETFPLVRIFIFVSAFSCLAHPLFTIAYSKGKPNYLFYLSIVTLVIKIPLVFVLGKYWHITGVAIGILITNIISLILNFKMVNYLIGDFIEEFLKNIIKPIFFCLIMVFVIYIYKSLIGYEGIYHTVTQVLIGGVIYISLTLKYKYSLKDILEVRKSL</sequence>
<feature type="transmembrane region" description="Helical" evidence="7">
    <location>
        <begin position="41"/>
        <end position="60"/>
    </location>
</feature>
<feature type="transmembrane region" description="Helical" evidence="7">
    <location>
        <begin position="380"/>
        <end position="399"/>
    </location>
</feature>
<comment type="subcellular location">
    <subcellularLocation>
        <location evidence="1">Cell membrane</location>
        <topology evidence="1">Multi-pass membrane protein</topology>
    </subcellularLocation>
</comment>
<keyword evidence="5 7" id="KW-1133">Transmembrane helix</keyword>
<dbReference type="GO" id="GO:0005886">
    <property type="term" value="C:plasma membrane"/>
    <property type="evidence" value="ECO:0007669"/>
    <property type="project" value="UniProtKB-SubCell"/>
</dbReference>
<dbReference type="PANTHER" id="PTHR30250:SF10">
    <property type="entry name" value="LIPOPOLYSACCHARIDE BIOSYNTHESIS PROTEIN WZXC"/>
    <property type="match status" value="1"/>
</dbReference>
<feature type="transmembrane region" description="Helical" evidence="7">
    <location>
        <begin position="114"/>
        <end position="135"/>
    </location>
</feature>
<dbReference type="NCBIfam" id="NF007773">
    <property type="entry name" value="PRK10459.1"/>
    <property type="match status" value="1"/>
</dbReference>
<dbReference type="Proteomes" id="UP000291117">
    <property type="component" value="Unassembled WGS sequence"/>
</dbReference>
<feature type="transmembrane region" description="Helical" evidence="7">
    <location>
        <begin position="144"/>
        <end position="164"/>
    </location>
</feature>
<keyword evidence="9" id="KW-1185">Reference proteome</keyword>
<evidence type="ECO:0000313" key="9">
    <source>
        <dbReference type="Proteomes" id="UP000291117"/>
    </source>
</evidence>
<feature type="transmembrane region" description="Helical" evidence="7">
    <location>
        <begin position="286"/>
        <end position="306"/>
    </location>
</feature>
<evidence type="ECO:0000256" key="2">
    <source>
        <dbReference type="ARBA" id="ARBA00007430"/>
    </source>
</evidence>
<keyword evidence="4 7" id="KW-0812">Transmembrane</keyword>
<feature type="transmembrane region" description="Helical" evidence="7">
    <location>
        <begin position="326"/>
        <end position="348"/>
    </location>
</feature>